<gene>
    <name evidence="4" type="ORF">KME32_34540</name>
</gene>
<name>A0A951UJP7_9NOST</name>
<feature type="modified residue" description="4-aspartylphosphate" evidence="2">
    <location>
        <position position="81"/>
    </location>
</feature>
<dbReference type="Proteomes" id="UP000715781">
    <property type="component" value="Unassembled WGS sequence"/>
</dbReference>
<dbReference type="PANTHER" id="PTHR44591:SF3">
    <property type="entry name" value="RESPONSE REGULATORY DOMAIN-CONTAINING PROTEIN"/>
    <property type="match status" value="1"/>
</dbReference>
<evidence type="ECO:0000256" key="2">
    <source>
        <dbReference type="PROSITE-ProRule" id="PRU00169"/>
    </source>
</evidence>
<protein>
    <submittedName>
        <fullName evidence="4">Response regulator</fullName>
    </submittedName>
</protein>
<sequence length="156" mass="17488">MLSKISFNSYLEERMLLEQIPPSKSPSVNDLRVLVVDDNDDSLSLVTFIFEDCQAEVKTATSVDNAIQVIEQWKPDVVISDIGMPGKDGYSLIRFIRNKEANCGGFLPAVALTSYVYPEYLNEAMDAGFQSVICKPFELYELVATVAYLAQRTFLE</sequence>
<dbReference type="InterPro" id="IPR050595">
    <property type="entry name" value="Bact_response_regulator"/>
</dbReference>
<comment type="caution">
    <text evidence="4">The sequence shown here is derived from an EMBL/GenBank/DDBJ whole genome shotgun (WGS) entry which is preliminary data.</text>
</comment>
<dbReference type="GO" id="GO:0000160">
    <property type="term" value="P:phosphorelay signal transduction system"/>
    <property type="evidence" value="ECO:0007669"/>
    <property type="project" value="InterPro"/>
</dbReference>
<dbReference type="PROSITE" id="PS50110">
    <property type="entry name" value="RESPONSE_REGULATORY"/>
    <property type="match status" value="1"/>
</dbReference>
<organism evidence="4 5">
    <name type="scientific">Mojavia pulchra JT2-VF2</name>
    <dbReference type="NCBI Taxonomy" id="287848"/>
    <lineage>
        <taxon>Bacteria</taxon>
        <taxon>Bacillati</taxon>
        <taxon>Cyanobacteriota</taxon>
        <taxon>Cyanophyceae</taxon>
        <taxon>Nostocales</taxon>
        <taxon>Nostocaceae</taxon>
    </lineage>
</organism>
<dbReference type="PANTHER" id="PTHR44591">
    <property type="entry name" value="STRESS RESPONSE REGULATOR PROTEIN 1"/>
    <property type="match status" value="1"/>
</dbReference>
<keyword evidence="1 2" id="KW-0597">Phosphoprotein</keyword>
<dbReference type="InterPro" id="IPR001789">
    <property type="entry name" value="Sig_transdc_resp-reg_receiver"/>
</dbReference>
<dbReference type="Pfam" id="PF00072">
    <property type="entry name" value="Response_reg"/>
    <property type="match status" value="1"/>
</dbReference>
<accession>A0A951UJP7</accession>
<dbReference type="SMART" id="SM00448">
    <property type="entry name" value="REC"/>
    <property type="match status" value="1"/>
</dbReference>
<dbReference type="SUPFAM" id="SSF52172">
    <property type="entry name" value="CheY-like"/>
    <property type="match status" value="1"/>
</dbReference>
<reference evidence="4" key="2">
    <citation type="journal article" date="2022" name="Microbiol. Resour. Announc.">
        <title>Metagenome Sequencing to Explore Phylogenomics of Terrestrial Cyanobacteria.</title>
        <authorList>
            <person name="Ward R.D."/>
            <person name="Stajich J.E."/>
            <person name="Johansen J.R."/>
            <person name="Huntemann M."/>
            <person name="Clum A."/>
            <person name="Foster B."/>
            <person name="Foster B."/>
            <person name="Roux S."/>
            <person name="Palaniappan K."/>
            <person name="Varghese N."/>
            <person name="Mukherjee S."/>
            <person name="Reddy T.B.K."/>
            <person name="Daum C."/>
            <person name="Copeland A."/>
            <person name="Chen I.A."/>
            <person name="Ivanova N.N."/>
            <person name="Kyrpides N.C."/>
            <person name="Shapiro N."/>
            <person name="Eloe-Fadrosh E.A."/>
            <person name="Pietrasiak N."/>
        </authorList>
    </citation>
    <scope>NUCLEOTIDE SEQUENCE</scope>
    <source>
        <strain evidence="4">JT2-VF2</strain>
    </source>
</reference>
<dbReference type="InterPro" id="IPR011006">
    <property type="entry name" value="CheY-like_superfamily"/>
</dbReference>
<evidence type="ECO:0000256" key="1">
    <source>
        <dbReference type="ARBA" id="ARBA00022553"/>
    </source>
</evidence>
<proteinExistence type="predicted"/>
<dbReference type="AlphaFoldDB" id="A0A951UJP7"/>
<evidence type="ECO:0000259" key="3">
    <source>
        <dbReference type="PROSITE" id="PS50110"/>
    </source>
</evidence>
<dbReference type="Gene3D" id="3.40.50.2300">
    <property type="match status" value="1"/>
</dbReference>
<feature type="domain" description="Response regulatory" evidence="3">
    <location>
        <begin position="32"/>
        <end position="150"/>
    </location>
</feature>
<reference evidence="4" key="1">
    <citation type="submission" date="2021-05" db="EMBL/GenBank/DDBJ databases">
        <authorList>
            <person name="Pietrasiak N."/>
            <person name="Ward R."/>
            <person name="Stajich J.E."/>
            <person name="Kurbessoian T."/>
        </authorList>
    </citation>
    <scope>NUCLEOTIDE SEQUENCE</scope>
    <source>
        <strain evidence="4">JT2-VF2</strain>
    </source>
</reference>
<dbReference type="EMBL" id="JAHHHN010000060">
    <property type="protein sequence ID" value="MBW4566103.1"/>
    <property type="molecule type" value="Genomic_DNA"/>
</dbReference>
<evidence type="ECO:0000313" key="5">
    <source>
        <dbReference type="Proteomes" id="UP000715781"/>
    </source>
</evidence>
<evidence type="ECO:0000313" key="4">
    <source>
        <dbReference type="EMBL" id="MBW4566103.1"/>
    </source>
</evidence>